<dbReference type="Gene3D" id="3.20.20.70">
    <property type="entry name" value="Aldolase class I"/>
    <property type="match status" value="1"/>
</dbReference>
<keyword evidence="6 9" id="KW-0822">Tryptophan biosynthesis</keyword>
<dbReference type="InterPro" id="IPR011060">
    <property type="entry name" value="RibuloseP-bd_barrel"/>
</dbReference>
<dbReference type="Proteomes" id="UP000294650">
    <property type="component" value="Unassembled WGS sequence"/>
</dbReference>
<evidence type="ECO:0000256" key="1">
    <source>
        <dbReference type="ARBA" id="ARBA00001164"/>
    </source>
</evidence>
<dbReference type="PANTHER" id="PTHR42894">
    <property type="entry name" value="N-(5'-PHOSPHORIBOSYL)ANTHRANILATE ISOMERASE"/>
    <property type="match status" value="1"/>
</dbReference>
<evidence type="ECO:0000259" key="10">
    <source>
        <dbReference type="Pfam" id="PF00697"/>
    </source>
</evidence>
<dbReference type="NCBIfam" id="NF002301">
    <property type="entry name" value="PRK01222.2-1"/>
    <property type="match status" value="1"/>
</dbReference>
<dbReference type="InterPro" id="IPR044643">
    <property type="entry name" value="TrpF_fam"/>
</dbReference>
<comment type="pathway">
    <text evidence="2 9">Amino-acid biosynthesis; L-tryptophan biosynthesis; L-tryptophan from chorismate: step 3/5.</text>
</comment>
<evidence type="ECO:0000313" key="12">
    <source>
        <dbReference type="Proteomes" id="UP000294650"/>
    </source>
</evidence>
<gene>
    <name evidence="9" type="primary">trpF</name>
    <name evidence="11" type="ORF">EDD68_12447</name>
</gene>
<evidence type="ECO:0000256" key="8">
    <source>
        <dbReference type="ARBA" id="ARBA00023235"/>
    </source>
</evidence>
<name>A0A4R3MW31_9BACI</name>
<evidence type="ECO:0000256" key="9">
    <source>
        <dbReference type="HAMAP-Rule" id="MF_00135"/>
    </source>
</evidence>
<dbReference type="InterPro" id="IPR013785">
    <property type="entry name" value="Aldolase_TIM"/>
</dbReference>
<keyword evidence="12" id="KW-1185">Reference proteome</keyword>
<dbReference type="PANTHER" id="PTHR42894:SF1">
    <property type="entry name" value="N-(5'-PHOSPHORIBOSYL)ANTHRANILATE ISOMERASE"/>
    <property type="match status" value="1"/>
</dbReference>
<dbReference type="EMBL" id="SMAN01000024">
    <property type="protein sequence ID" value="TCT18094.1"/>
    <property type="molecule type" value="Genomic_DNA"/>
</dbReference>
<feature type="domain" description="N-(5'phosphoribosyl) anthranilate isomerase (PRAI)" evidence="10">
    <location>
        <begin position="6"/>
        <end position="207"/>
    </location>
</feature>
<comment type="catalytic activity">
    <reaction evidence="1 9">
        <text>N-(5-phospho-beta-D-ribosyl)anthranilate = 1-(2-carboxyphenylamino)-1-deoxy-D-ribulose 5-phosphate</text>
        <dbReference type="Rhea" id="RHEA:21540"/>
        <dbReference type="ChEBI" id="CHEBI:18277"/>
        <dbReference type="ChEBI" id="CHEBI:58613"/>
        <dbReference type="EC" id="5.3.1.24"/>
    </reaction>
</comment>
<dbReference type="EC" id="5.3.1.24" evidence="3 9"/>
<dbReference type="InterPro" id="IPR001240">
    <property type="entry name" value="PRAI_dom"/>
</dbReference>
<dbReference type="RefSeq" id="WP_132372814.1">
    <property type="nucleotide sequence ID" value="NZ_SMAN01000024.1"/>
</dbReference>
<protein>
    <recommendedName>
        <fullName evidence="4 9">N-(5'-phosphoribosyl)anthranilate isomerase</fullName>
        <shortName evidence="9">PRAI</shortName>
        <ecNumber evidence="3 9">5.3.1.24</ecNumber>
    </recommendedName>
</protein>
<keyword evidence="8 9" id="KW-0413">Isomerase</keyword>
<dbReference type="HAMAP" id="MF_00135">
    <property type="entry name" value="PRAI"/>
    <property type="match status" value="1"/>
</dbReference>
<evidence type="ECO:0000313" key="11">
    <source>
        <dbReference type="EMBL" id="TCT18094.1"/>
    </source>
</evidence>
<evidence type="ECO:0000256" key="4">
    <source>
        <dbReference type="ARBA" id="ARBA00022272"/>
    </source>
</evidence>
<dbReference type="Pfam" id="PF00697">
    <property type="entry name" value="PRAI"/>
    <property type="match status" value="1"/>
</dbReference>
<evidence type="ECO:0000256" key="5">
    <source>
        <dbReference type="ARBA" id="ARBA00022605"/>
    </source>
</evidence>
<reference evidence="11 12" key="1">
    <citation type="submission" date="2019-03" db="EMBL/GenBank/DDBJ databases">
        <title>Genomic Encyclopedia of Type Strains, Phase IV (KMG-IV): sequencing the most valuable type-strain genomes for metagenomic binning, comparative biology and taxonomic classification.</title>
        <authorList>
            <person name="Goeker M."/>
        </authorList>
    </citation>
    <scope>NUCLEOTIDE SEQUENCE [LARGE SCALE GENOMIC DNA]</scope>
    <source>
        <strain evidence="11 12">DSM 25894</strain>
    </source>
</reference>
<keyword evidence="7 9" id="KW-0057">Aromatic amino acid biosynthesis</keyword>
<evidence type="ECO:0000256" key="7">
    <source>
        <dbReference type="ARBA" id="ARBA00023141"/>
    </source>
</evidence>
<evidence type="ECO:0000256" key="6">
    <source>
        <dbReference type="ARBA" id="ARBA00022822"/>
    </source>
</evidence>
<sequence length="216" mass="24371">MTVLVKLCGNRSLHDIQTVRTVDVDYIGVIFAESKRKAEPERLREWLFRYPLAPQQKLVGVFVHPDMKEVEYILDTVSLNVIQLHGNETPSYVLNVKETTGIPVWKAIRHQEKGIESMKSFEGLVDGFVIDSKVKGAWGGTGIQFDWNSVPEYTREAKRQGVPCFIAGGIRPENVGDLLKHNPIGIDISSGIETNERKDPEKIKTMISRVMTHEVS</sequence>
<evidence type="ECO:0000256" key="2">
    <source>
        <dbReference type="ARBA" id="ARBA00004664"/>
    </source>
</evidence>
<dbReference type="OrthoDB" id="9786954at2"/>
<comment type="similarity">
    <text evidence="9">Belongs to the TrpF family.</text>
</comment>
<comment type="caution">
    <text evidence="11">The sequence shown here is derived from an EMBL/GenBank/DDBJ whole genome shotgun (WGS) entry which is preliminary data.</text>
</comment>
<dbReference type="CDD" id="cd00405">
    <property type="entry name" value="PRAI"/>
    <property type="match status" value="1"/>
</dbReference>
<dbReference type="GO" id="GO:0004640">
    <property type="term" value="F:phosphoribosylanthranilate isomerase activity"/>
    <property type="evidence" value="ECO:0007669"/>
    <property type="project" value="UniProtKB-UniRule"/>
</dbReference>
<dbReference type="UniPathway" id="UPA00035">
    <property type="reaction ID" value="UER00042"/>
</dbReference>
<proteinExistence type="inferred from homology"/>
<organism evidence="11 12">
    <name type="scientific">Melghiribacillus thermohalophilus</name>
    <dbReference type="NCBI Taxonomy" id="1324956"/>
    <lineage>
        <taxon>Bacteria</taxon>
        <taxon>Bacillati</taxon>
        <taxon>Bacillota</taxon>
        <taxon>Bacilli</taxon>
        <taxon>Bacillales</taxon>
        <taxon>Bacillaceae</taxon>
        <taxon>Melghiribacillus</taxon>
    </lineage>
</organism>
<dbReference type="SUPFAM" id="SSF51366">
    <property type="entry name" value="Ribulose-phoshate binding barrel"/>
    <property type="match status" value="1"/>
</dbReference>
<keyword evidence="5 9" id="KW-0028">Amino-acid biosynthesis</keyword>
<evidence type="ECO:0000256" key="3">
    <source>
        <dbReference type="ARBA" id="ARBA00012572"/>
    </source>
</evidence>
<accession>A0A4R3MW31</accession>
<dbReference type="AlphaFoldDB" id="A0A4R3MW31"/>
<dbReference type="GO" id="GO:0000162">
    <property type="term" value="P:L-tryptophan biosynthetic process"/>
    <property type="evidence" value="ECO:0007669"/>
    <property type="project" value="UniProtKB-UniRule"/>
</dbReference>